<evidence type="ECO:0000313" key="8">
    <source>
        <dbReference type="WBParaSite" id="PSU_v2.g9131.t1"/>
    </source>
</evidence>
<evidence type="ECO:0000256" key="4">
    <source>
        <dbReference type="ARBA" id="ARBA00023136"/>
    </source>
</evidence>
<protein>
    <recommendedName>
        <fullName evidence="6">Bestrophin homolog</fullName>
    </recommendedName>
</protein>
<dbReference type="AlphaFoldDB" id="A0A914ZFS7"/>
<keyword evidence="2" id="KW-0812">Transmembrane</keyword>
<dbReference type="GO" id="GO:0034707">
    <property type="term" value="C:chloride channel complex"/>
    <property type="evidence" value="ECO:0007669"/>
    <property type="project" value="UniProtKB-KW"/>
</dbReference>
<comment type="similarity">
    <text evidence="5 6">Belongs to the anion channel-forming bestrophin (TC 1.A.46) family. Calcium-sensitive chloride channel subfamily.</text>
</comment>
<keyword evidence="4" id="KW-0472">Membrane</keyword>
<dbReference type="PANTHER" id="PTHR10736">
    <property type="entry name" value="BESTROPHIN"/>
    <property type="match status" value="1"/>
</dbReference>
<proteinExistence type="inferred from homology"/>
<keyword evidence="6" id="KW-0868">Chloride</keyword>
<comment type="function">
    <text evidence="6">Forms chloride channels.</text>
</comment>
<keyword evidence="7" id="KW-1185">Reference proteome</keyword>
<keyword evidence="6" id="KW-0869">Chloride channel</keyword>
<evidence type="ECO:0000256" key="1">
    <source>
        <dbReference type="ARBA" id="ARBA00004370"/>
    </source>
</evidence>
<reference evidence="8" key="1">
    <citation type="submission" date="2022-11" db="UniProtKB">
        <authorList>
            <consortium name="WormBaseParasite"/>
        </authorList>
    </citation>
    <scope>IDENTIFICATION</scope>
</reference>
<dbReference type="GO" id="GO:0005886">
    <property type="term" value="C:plasma membrane"/>
    <property type="evidence" value="ECO:0007669"/>
    <property type="project" value="UniProtKB-SubCell"/>
</dbReference>
<sequence>METQKGWLKVAEDMLHPLGEDFDNLECNYIIDKNLITGLSLVDKGGKPFPSPKKDAFWDTQKITPLHTIATAYRTVESMTGSIADINLVKNVKELYMVPHKSKLIKMSDEEQRASYQKIDVKNGNQIKRRRSSNSENKVLNNLKQRITRINLNEITAETPLLI</sequence>
<evidence type="ECO:0000256" key="3">
    <source>
        <dbReference type="ARBA" id="ARBA00022989"/>
    </source>
</evidence>
<keyword evidence="6" id="KW-1003">Cell membrane</keyword>
<dbReference type="GO" id="GO:0005254">
    <property type="term" value="F:chloride channel activity"/>
    <property type="evidence" value="ECO:0007669"/>
    <property type="project" value="UniProtKB-KW"/>
</dbReference>
<dbReference type="InterPro" id="IPR000615">
    <property type="entry name" value="Bestrophin"/>
</dbReference>
<dbReference type="PANTHER" id="PTHR10736:SF20">
    <property type="entry name" value="BESTROPHIN HOMOLOG 22"/>
    <property type="match status" value="1"/>
</dbReference>
<evidence type="ECO:0000256" key="5">
    <source>
        <dbReference type="ARBA" id="ARBA00034769"/>
    </source>
</evidence>
<keyword evidence="6" id="KW-0407">Ion channel</keyword>
<comment type="subcellular location">
    <subcellularLocation>
        <location evidence="6">Cell membrane</location>
        <topology evidence="6">Multi-pass membrane protein</topology>
    </subcellularLocation>
    <subcellularLocation>
        <location evidence="1">Membrane</location>
    </subcellularLocation>
</comment>
<dbReference type="Pfam" id="PF01062">
    <property type="entry name" value="Bestrophin"/>
    <property type="match status" value="1"/>
</dbReference>
<keyword evidence="6" id="KW-0813">Transport</keyword>
<organism evidence="7 8">
    <name type="scientific">Panagrolaimus superbus</name>
    <dbReference type="NCBI Taxonomy" id="310955"/>
    <lineage>
        <taxon>Eukaryota</taxon>
        <taxon>Metazoa</taxon>
        <taxon>Ecdysozoa</taxon>
        <taxon>Nematoda</taxon>
        <taxon>Chromadorea</taxon>
        <taxon>Rhabditida</taxon>
        <taxon>Tylenchina</taxon>
        <taxon>Panagrolaimomorpha</taxon>
        <taxon>Panagrolaimoidea</taxon>
        <taxon>Panagrolaimidae</taxon>
        <taxon>Panagrolaimus</taxon>
    </lineage>
</organism>
<keyword evidence="6" id="KW-0406">Ion transport</keyword>
<evidence type="ECO:0000313" key="7">
    <source>
        <dbReference type="Proteomes" id="UP000887577"/>
    </source>
</evidence>
<accession>A0A914ZFS7</accession>
<dbReference type="Proteomes" id="UP000887577">
    <property type="component" value="Unplaced"/>
</dbReference>
<name>A0A914ZFS7_9BILA</name>
<dbReference type="InterPro" id="IPR021134">
    <property type="entry name" value="Bestrophin-like"/>
</dbReference>
<keyword evidence="3" id="KW-1133">Transmembrane helix</keyword>
<evidence type="ECO:0000256" key="6">
    <source>
        <dbReference type="RuleBase" id="RU363126"/>
    </source>
</evidence>
<dbReference type="WBParaSite" id="PSU_v2.g9131.t1">
    <property type="protein sequence ID" value="PSU_v2.g9131.t1"/>
    <property type="gene ID" value="PSU_v2.g9131"/>
</dbReference>
<evidence type="ECO:0000256" key="2">
    <source>
        <dbReference type="ARBA" id="ARBA00022692"/>
    </source>
</evidence>